<sequence>MHGGILPRLNMLSDLTKGDVDVFEYNEARQSSVWFGPQEVYSTCEKLIVRAHQAFNRGFGFFAGKRMVTLFGATDYVVKGSFAGILHLQLGNVQDKKGKPLKIGQYSFPRRR</sequence>
<reference evidence="1" key="1">
    <citation type="submission" date="2023-11" db="EMBL/GenBank/DDBJ databases">
        <authorList>
            <person name="Poullet M."/>
        </authorList>
    </citation>
    <scope>NUCLEOTIDE SEQUENCE</scope>
    <source>
        <strain evidence="1">E1834</strain>
    </source>
</reference>
<evidence type="ECO:0000313" key="1">
    <source>
        <dbReference type="EMBL" id="CAK5076179.1"/>
    </source>
</evidence>
<dbReference type="Proteomes" id="UP001497535">
    <property type="component" value="Unassembled WGS sequence"/>
</dbReference>
<name>A0ACB0ZB73_MELEN</name>
<dbReference type="EMBL" id="CAVMJV010000030">
    <property type="protein sequence ID" value="CAK5076179.1"/>
    <property type="molecule type" value="Genomic_DNA"/>
</dbReference>
<protein>
    <submittedName>
        <fullName evidence="1">Uncharacterized protein</fullName>
    </submittedName>
</protein>
<keyword evidence="2" id="KW-1185">Reference proteome</keyword>
<proteinExistence type="predicted"/>
<organism evidence="1 2">
    <name type="scientific">Meloidogyne enterolobii</name>
    <name type="common">Root-knot nematode worm</name>
    <name type="synonym">Meloidogyne mayaguensis</name>
    <dbReference type="NCBI Taxonomy" id="390850"/>
    <lineage>
        <taxon>Eukaryota</taxon>
        <taxon>Metazoa</taxon>
        <taxon>Ecdysozoa</taxon>
        <taxon>Nematoda</taxon>
        <taxon>Chromadorea</taxon>
        <taxon>Rhabditida</taxon>
        <taxon>Tylenchina</taxon>
        <taxon>Tylenchomorpha</taxon>
        <taxon>Tylenchoidea</taxon>
        <taxon>Meloidogynidae</taxon>
        <taxon>Meloidogyninae</taxon>
        <taxon>Meloidogyne</taxon>
    </lineage>
</organism>
<accession>A0ACB0ZB73</accession>
<evidence type="ECO:0000313" key="2">
    <source>
        <dbReference type="Proteomes" id="UP001497535"/>
    </source>
</evidence>
<comment type="caution">
    <text evidence="1">The sequence shown here is derived from an EMBL/GenBank/DDBJ whole genome shotgun (WGS) entry which is preliminary data.</text>
</comment>
<gene>
    <name evidence="1" type="ORF">MENTE1834_LOCUS23036</name>
</gene>